<sequence length="307" mass="34569">MTLIHMSLTLEGVHQVWEIPSNESRVPGHWNVCLQFVSQDLCVLSDGAGTLHVVNTHNVPWTVEYSSEVLGKGSIFSILDSVLCDSNDSQVLHTCLLSVQEVKEETTDESEDKKKNRTKRPLDGESSSKLVNVINWISLHRTEQGWCLKRQRQIHVPGVVHYLALNKLGSALYLLADKSFTFVSDSEKQILPPEPKSKPNQEPAYFWQQTNQDVTLWFPMNSDVTKGDVNISVTNADIRVTCRDKDLLSGNTVQTIDANLTTWKIEKDRLEIVLQKSSPVPWTGIVRGDERGEEILDPQLVEEGVNI</sequence>
<proteinExistence type="predicted"/>
<dbReference type="KEGG" id="dci:103512773"/>
<dbReference type="Gene3D" id="2.60.40.790">
    <property type="match status" value="1"/>
</dbReference>
<evidence type="ECO:0000256" key="3">
    <source>
        <dbReference type="ARBA" id="ARBA00018915"/>
    </source>
</evidence>
<dbReference type="PaxDb" id="121845-A0A3Q0J0F4"/>
<dbReference type="GO" id="GO:0005737">
    <property type="term" value="C:cytoplasm"/>
    <property type="evidence" value="ECO:0007669"/>
    <property type="project" value="UniProtKB-SubCell"/>
</dbReference>
<accession>A0A3Q0J0F4</accession>
<evidence type="ECO:0000256" key="5">
    <source>
        <dbReference type="ARBA" id="ARBA00023242"/>
    </source>
</evidence>
<dbReference type="GeneID" id="103512773"/>
<protein>
    <recommendedName>
        <fullName evidence="3">NudC domain-containing protein 1</fullName>
    </recommendedName>
</protein>
<gene>
    <name evidence="9" type="primary">LOC103512773</name>
</gene>
<feature type="domain" description="CS" evidence="7">
    <location>
        <begin position="200"/>
        <end position="286"/>
    </location>
</feature>
<evidence type="ECO:0000256" key="1">
    <source>
        <dbReference type="ARBA" id="ARBA00004123"/>
    </source>
</evidence>
<evidence type="ECO:0000259" key="7">
    <source>
        <dbReference type="PROSITE" id="PS51203"/>
    </source>
</evidence>
<dbReference type="RefSeq" id="XP_026681957.1">
    <property type="nucleotide sequence ID" value="XM_026826156.1"/>
</dbReference>
<keyword evidence="5" id="KW-0539">Nucleus</keyword>
<dbReference type="PANTHER" id="PTHR21664:SF1">
    <property type="entry name" value="NUDC DOMAIN-CONTAINING PROTEIN 1"/>
    <property type="match status" value="1"/>
</dbReference>
<dbReference type="CDD" id="cd06467">
    <property type="entry name" value="p23_NUDC_like"/>
    <property type="match status" value="1"/>
</dbReference>
<evidence type="ECO:0000313" key="8">
    <source>
        <dbReference type="Proteomes" id="UP000079169"/>
    </source>
</evidence>
<comment type="subcellular location">
    <subcellularLocation>
        <location evidence="2">Cytoplasm</location>
    </subcellularLocation>
    <subcellularLocation>
        <location evidence="1">Nucleus</location>
    </subcellularLocation>
</comment>
<reference evidence="9" key="1">
    <citation type="submission" date="2025-08" db="UniProtKB">
        <authorList>
            <consortium name="RefSeq"/>
        </authorList>
    </citation>
    <scope>IDENTIFICATION</scope>
</reference>
<dbReference type="AlphaFoldDB" id="A0A3Q0J0F4"/>
<dbReference type="InterPro" id="IPR037895">
    <property type="entry name" value="NUDCD1"/>
</dbReference>
<dbReference type="STRING" id="121845.A0A3Q0J0F4"/>
<dbReference type="GO" id="GO:0005634">
    <property type="term" value="C:nucleus"/>
    <property type="evidence" value="ECO:0007669"/>
    <property type="project" value="UniProtKB-SubCell"/>
</dbReference>
<dbReference type="InterPro" id="IPR007052">
    <property type="entry name" value="CS_dom"/>
</dbReference>
<dbReference type="InterPro" id="IPR008978">
    <property type="entry name" value="HSP20-like_chaperone"/>
</dbReference>
<dbReference type="Proteomes" id="UP000079169">
    <property type="component" value="Unplaced"/>
</dbReference>
<dbReference type="SUPFAM" id="SSF49764">
    <property type="entry name" value="HSP20-like chaperones"/>
    <property type="match status" value="1"/>
</dbReference>
<dbReference type="PANTHER" id="PTHR21664">
    <property type="entry name" value="CHRONIC MYELOGENOUS LEUKEMIA TUMOR ANTIGEN 66"/>
    <property type="match status" value="1"/>
</dbReference>
<evidence type="ECO:0000256" key="4">
    <source>
        <dbReference type="ARBA" id="ARBA00022490"/>
    </source>
</evidence>
<name>A0A3Q0J0F4_DIACI</name>
<organism evidence="8 9">
    <name type="scientific">Diaphorina citri</name>
    <name type="common">Asian citrus psyllid</name>
    <dbReference type="NCBI Taxonomy" id="121845"/>
    <lineage>
        <taxon>Eukaryota</taxon>
        <taxon>Metazoa</taxon>
        <taxon>Ecdysozoa</taxon>
        <taxon>Arthropoda</taxon>
        <taxon>Hexapoda</taxon>
        <taxon>Insecta</taxon>
        <taxon>Pterygota</taxon>
        <taxon>Neoptera</taxon>
        <taxon>Paraneoptera</taxon>
        <taxon>Hemiptera</taxon>
        <taxon>Sternorrhyncha</taxon>
        <taxon>Psylloidea</taxon>
        <taxon>Psyllidae</taxon>
        <taxon>Diaphorininae</taxon>
        <taxon>Diaphorina</taxon>
    </lineage>
</organism>
<dbReference type="PROSITE" id="PS51203">
    <property type="entry name" value="CS"/>
    <property type="match status" value="1"/>
</dbReference>
<keyword evidence="8" id="KW-1185">Reference proteome</keyword>
<dbReference type="Pfam" id="PF04969">
    <property type="entry name" value="CS"/>
    <property type="match status" value="1"/>
</dbReference>
<evidence type="ECO:0000313" key="9">
    <source>
        <dbReference type="RefSeq" id="XP_026681957.1"/>
    </source>
</evidence>
<evidence type="ECO:0000256" key="6">
    <source>
        <dbReference type="SAM" id="MobiDB-lite"/>
    </source>
</evidence>
<feature type="region of interest" description="Disordered" evidence="6">
    <location>
        <begin position="106"/>
        <end position="125"/>
    </location>
</feature>
<keyword evidence="4" id="KW-0963">Cytoplasm</keyword>
<evidence type="ECO:0000256" key="2">
    <source>
        <dbReference type="ARBA" id="ARBA00004496"/>
    </source>
</evidence>